<keyword evidence="5" id="KW-0132">Cell division</keyword>
<evidence type="ECO:0000256" key="8">
    <source>
        <dbReference type="ARBA" id="ARBA00022860"/>
    </source>
</evidence>
<feature type="domain" description="Calponin-homology (CH)" evidence="12">
    <location>
        <begin position="745"/>
        <end position="857"/>
    </location>
</feature>
<evidence type="ECO:0000256" key="7">
    <source>
        <dbReference type="ARBA" id="ARBA00022776"/>
    </source>
</evidence>
<sequence length="1946" mass="229953">MSKFVVEFSPPVKIKSNDDDINTVFSYNMILAPFQKQTQIEFANVKIKEEAVRFLTVINPLDKPRQFALPHLSDGIRFNIYDFTLQPHSQHELSITWQPLVYGNMRKTIKLEQKDSNIKYDFVIMGNCIDTLNKKLKGASITYSKSKNSNLIRKQLNCGQKKITLNKTKVTNYKSERIILGKNDKKKSKLHCPESSIDQEIRRETFLINDKENYAELANKIFDEDICSNIIEHNFKYSNKKFQDHDINNHFEVHNLNMNRSIMSNDSLDGSLQIIDSNKSPFNDFYLTPLKNTKNLLSPFSTTKKCKKNDNNLAFASFSPSPFKPIEASTGAKTFTPDERKPKRISVNLCNKFEDPLKNDTNKDGVTFIKDVNPGSVITPINIEQNFNLKQQEWSTGHTTLHHSIISGITPSSKKSKRPSFVIKNSPYYKCSPKSLILKNKLKQHSFLSPRTKRLRTPKLDKCDQYLKCLANPELVYFNNAEDPFLKMSQYYETEWLDRQESDMIRWLNALLMPTDKLADEEQSDDLEQAAEAWVEASQTNHRNKPLQLATQKDLFVAQIYRQSPQQWSALRKATSNLITSTNVATVLSKLTVSIEKDLITVRDDRQIHLDLNLKKKITDLLKCYNPLWLRIGLEAIYGQVVLTKPGSNDLDGIGWFIRKHLFNNDFVKQKFTKTNVLQVNFPSYNIAMKKFILRKILMLIYFLDRAKEQHLIRHNPCLFKIDSPYKSSYDFLMGFCADMVTAHGDIIRRLRNIDYNLTHKQTHLDEVNYAVKSLNDLRDGTRITRVVEILFKGEQLSQKLRLPAISKLQKIHNVNLALTRISEHINIEGNINTRDIVNGHREKILSLFWQIIYKYLTPRYNNAALKIQHWWRNNSLKLVILKRIRTKQSFKRNLAAIKIQACVRGYLTRKYWPGIQADLNENRQKLHLASTKIKRYLQNKLKLLTEERKRFIILKRTTLFVQRKFRLKIAMKKERQQFLLVKQSILLIQKVYRGFIIRKNWPLIKKLLIDDKIKRINAINIIKRSLRKNLPPTEDELFYKKLIFMTLKIQRKFRANILMKNQMKDFLILKKNAIVLQRRFRAKQAMIDQKKYYLKLKICTLKLQAVIRGFIVRKHWPTLYSKLQKNKMNLITSSNIIKRALRRNLPVTEDRIQFLRLKSSAIVLQNRFRAKQEMKKQRKLYLLLKTVTIKLQSIVRGYLLRKQWPELRNKLQKNRTHLIDCSNIIKKCLRKNLPVSVERMEFIQVKSAAIVFQRRFRAIKMMKEDREKYIKMKANTIKLQSIVRGYIIRKQWPELRIKLQANKNYLINCSNIIKRTLRKNIPVTEDQIKFIRLKKSTIFIQRKFRATKQMQKLRKQYLQIKIMTLRLQSVARGYIFRKQWISLKNELMANRQHLINCSNIIKRVMRKNLPTTESRLRFLELRRAVITVQTKFRVNKQVKNYRTLRNNVILIQRKFRANMAMKQQKQIYENKKKITIRLQAYFRGYLVRKKWPETKCVLKAYQNKLITSSNIIKKFLRQSLPPTKERLRFLKLRQSVIKVQSRYRAIVAMKLAEREYLLQKESVITLQRYYRAYKAMVKQRRQYEHLKKSSVLLQSYVRRYLALKHWPQLKNSLETRRKRSMEALECKQLLAGHALLFEINVEMRAAVKLQSWTRNVMLNRKLLQKQNMAALKIQAAVRGYFVRKKLPLIKYELQIIKLVRAATLIQALWRGYSVRKKYQCRRETIRVPKKGALTLGKRHNDAVDVLNRQKKNEYSYRELTTVFWNLEICTSLSKELCLKTAEGIIVDIIFHFLQYSNQSQPSIEAREPAIRVLINLLRYKETSWHIWVRTVNADIVKDLIKMLKTCCGKICSNKLYCSVATWLWIALQDPKKKLYIKNIPTATVDLKIMMDTLSKKYKTHKVEKSKMVLPSTRPTWSIGSKCQKCFDSDLYATVQICKLLNIPIN</sequence>
<dbReference type="InterPro" id="IPR036872">
    <property type="entry name" value="CH_dom_sf"/>
</dbReference>
<evidence type="ECO:0000256" key="1">
    <source>
        <dbReference type="ARBA" id="ARBA00004123"/>
    </source>
</evidence>
<dbReference type="Pfam" id="PF15780">
    <property type="entry name" value="ASH"/>
    <property type="match status" value="1"/>
</dbReference>
<dbReference type="Proteomes" id="UP000694846">
    <property type="component" value="Unplaced"/>
</dbReference>
<keyword evidence="9" id="KW-0175">Coiled coil</keyword>
<comment type="subcellular location">
    <subcellularLocation>
        <location evidence="2">Cytoplasm</location>
    </subcellularLocation>
    <subcellularLocation>
        <location evidence="1">Nucleus</location>
    </subcellularLocation>
</comment>
<dbReference type="Pfam" id="PF00612">
    <property type="entry name" value="IQ"/>
    <property type="match status" value="9"/>
</dbReference>
<evidence type="ECO:0000313" key="13">
    <source>
        <dbReference type="Proteomes" id="UP000694846"/>
    </source>
</evidence>
<evidence type="ECO:0000256" key="4">
    <source>
        <dbReference type="ARBA" id="ARBA00022553"/>
    </source>
</evidence>
<protein>
    <submittedName>
        <fullName evidence="14">Protein abnormal spindle-like isoform X1</fullName>
    </submittedName>
</protein>
<dbReference type="GeneID" id="112691702"/>
<keyword evidence="7" id="KW-0498">Mitosis</keyword>
<dbReference type="OrthoDB" id="2148418at2759"/>
<evidence type="ECO:0000256" key="9">
    <source>
        <dbReference type="ARBA" id="ARBA00023054"/>
    </source>
</evidence>
<evidence type="ECO:0000256" key="5">
    <source>
        <dbReference type="ARBA" id="ARBA00022618"/>
    </source>
</evidence>
<dbReference type="Gene3D" id="1.10.418.10">
    <property type="entry name" value="Calponin-like domain"/>
    <property type="match status" value="1"/>
</dbReference>
<dbReference type="Gene3D" id="1.20.5.190">
    <property type="match status" value="7"/>
</dbReference>
<dbReference type="GO" id="GO:0007051">
    <property type="term" value="P:spindle organization"/>
    <property type="evidence" value="ECO:0007669"/>
    <property type="project" value="TreeGrafter"/>
</dbReference>
<organism evidence="13 14">
    <name type="scientific">Sipha flava</name>
    <name type="common">yellow sugarcane aphid</name>
    <dbReference type="NCBI Taxonomy" id="143950"/>
    <lineage>
        <taxon>Eukaryota</taxon>
        <taxon>Metazoa</taxon>
        <taxon>Ecdysozoa</taxon>
        <taxon>Arthropoda</taxon>
        <taxon>Hexapoda</taxon>
        <taxon>Insecta</taxon>
        <taxon>Pterygota</taxon>
        <taxon>Neoptera</taxon>
        <taxon>Paraneoptera</taxon>
        <taxon>Hemiptera</taxon>
        <taxon>Sternorrhyncha</taxon>
        <taxon>Aphidomorpha</taxon>
        <taxon>Aphidoidea</taxon>
        <taxon>Aphididae</taxon>
        <taxon>Sipha</taxon>
    </lineage>
</organism>
<dbReference type="InterPro" id="IPR051185">
    <property type="entry name" value="ASPM"/>
</dbReference>
<reference evidence="14" key="1">
    <citation type="submission" date="2025-08" db="UniProtKB">
        <authorList>
            <consortium name="RefSeq"/>
        </authorList>
    </citation>
    <scope>IDENTIFICATION</scope>
    <source>
        <tissue evidence="14">Whole body</tissue>
    </source>
</reference>
<dbReference type="CDD" id="cd23767">
    <property type="entry name" value="IQCD"/>
    <property type="match status" value="1"/>
</dbReference>
<dbReference type="RefSeq" id="XP_025421849.1">
    <property type="nucleotide sequence ID" value="XM_025566064.1"/>
</dbReference>
<keyword evidence="13" id="KW-1185">Reference proteome</keyword>
<keyword evidence="10" id="KW-0539">Nucleus</keyword>
<proteinExistence type="predicted"/>
<dbReference type="GO" id="GO:0000922">
    <property type="term" value="C:spindle pole"/>
    <property type="evidence" value="ECO:0007669"/>
    <property type="project" value="TreeGrafter"/>
</dbReference>
<dbReference type="Pfam" id="PF00307">
    <property type="entry name" value="CH"/>
    <property type="match status" value="1"/>
</dbReference>
<dbReference type="InterPro" id="IPR031549">
    <property type="entry name" value="ASH"/>
</dbReference>
<evidence type="ECO:0000313" key="14">
    <source>
        <dbReference type="RefSeq" id="XP_025421849.1"/>
    </source>
</evidence>
<dbReference type="PROSITE" id="PS50096">
    <property type="entry name" value="IQ"/>
    <property type="match status" value="9"/>
</dbReference>
<gene>
    <name evidence="14" type="primary">LOC112691702</name>
</gene>
<dbReference type="InterPro" id="IPR000048">
    <property type="entry name" value="IQ_motif_EF-hand-BS"/>
</dbReference>
<dbReference type="GO" id="GO:0005516">
    <property type="term" value="F:calmodulin binding"/>
    <property type="evidence" value="ECO:0007669"/>
    <property type="project" value="UniProtKB-KW"/>
</dbReference>
<dbReference type="GO" id="GO:0051295">
    <property type="term" value="P:establishment of meiotic spindle localization"/>
    <property type="evidence" value="ECO:0007669"/>
    <property type="project" value="TreeGrafter"/>
</dbReference>
<evidence type="ECO:0000259" key="12">
    <source>
        <dbReference type="PROSITE" id="PS50021"/>
    </source>
</evidence>
<dbReference type="CDD" id="cd21223">
    <property type="entry name" value="CH_ASPM_rpt1"/>
    <property type="match status" value="1"/>
</dbReference>
<evidence type="ECO:0000256" key="11">
    <source>
        <dbReference type="ARBA" id="ARBA00023306"/>
    </source>
</evidence>
<dbReference type="GO" id="GO:0005634">
    <property type="term" value="C:nucleus"/>
    <property type="evidence" value="ECO:0007669"/>
    <property type="project" value="UniProtKB-SubCell"/>
</dbReference>
<dbReference type="PANTHER" id="PTHR22706:SF1">
    <property type="entry name" value="ASSEMBLY FACTOR FOR SPINDLE MICROTUBULES"/>
    <property type="match status" value="1"/>
</dbReference>
<dbReference type="SMART" id="SM00015">
    <property type="entry name" value="IQ"/>
    <property type="match status" value="17"/>
</dbReference>
<dbReference type="InterPro" id="IPR027417">
    <property type="entry name" value="P-loop_NTPase"/>
</dbReference>
<keyword evidence="3" id="KW-0963">Cytoplasm</keyword>
<keyword evidence="8" id="KW-0112">Calmodulin-binding</keyword>
<dbReference type="PROSITE" id="PS50021">
    <property type="entry name" value="CH"/>
    <property type="match status" value="1"/>
</dbReference>
<dbReference type="GO" id="GO:0005737">
    <property type="term" value="C:cytoplasm"/>
    <property type="evidence" value="ECO:0007669"/>
    <property type="project" value="UniProtKB-SubCell"/>
</dbReference>
<evidence type="ECO:0000256" key="10">
    <source>
        <dbReference type="ARBA" id="ARBA00023242"/>
    </source>
</evidence>
<name>A0A8B8GF49_9HEMI</name>
<evidence type="ECO:0000256" key="3">
    <source>
        <dbReference type="ARBA" id="ARBA00022490"/>
    </source>
</evidence>
<evidence type="ECO:0000256" key="2">
    <source>
        <dbReference type="ARBA" id="ARBA00004496"/>
    </source>
</evidence>
<keyword evidence="4" id="KW-0597">Phosphoprotein</keyword>
<dbReference type="PANTHER" id="PTHR22706">
    <property type="entry name" value="ASSEMBLY FACTOR FOR SPINDLE MICROTUBULES"/>
    <property type="match status" value="1"/>
</dbReference>
<dbReference type="InterPro" id="IPR001715">
    <property type="entry name" value="CH_dom"/>
</dbReference>
<dbReference type="GO" id="GO:0000278">
    <property type="term" value="P:mitotic cell cycle"/>
    <property type="evidence" value="ECO:0007669"/>
    <property type="project" value="TreeGrafter"/>
</dbReference>
<keyword evidence="6" id="KW-0677">Repeat</keyword>
<dbReference type="SUPFAM" id="SSF52540">
    <property type="entry name" value="P-loop containing nucleoside triphosphate hydrolases"/>
    <property type="match status" value="1"/>
</dbReference>
<evidence type="ECO:0000256" key="6">
    <source>
        <dbReference type="ARBA" id="ARBA00022737"/>
    </source>
</evidence>
<dbReference type="GO" id="GO:0051301">
    <property type="term" value="P:cell division"/>
    <property type="evidence" value="ECO:0007669"/>
    <property type="project" value="UniProtKB-KW"/>
</dbReference>
<dbReference type="SUPFAM" id="SSF47576">
    <property type="entry name" value="Calponin-homology domain, CH-domain"/>
    <property type="match status" value="1"/>
</dbReference>
<accession>A0A8B8GF49</accession>
<keyword evidence="11" id="KW-0131">Cell cycle</keyword>